<sequence>MEDPSDAGFNPMFRGTAPTLPADPANLNDMLSHGSTVEIPELPDMENPGSDTEDVAAASDTDDGASGGQDEMADTLYHSFQVEYDQIISKISFVNQELEHVNGVVVTGPGIRRRSLSINQRLQYIIDTPDDYTLVDVYYLLSRLAEEARERELETVSYHIATLIQYHSNFGITGFNSLRNIQEGRENLLALLRELRDTPRPYSAGDNGTTNGTTNTPIRTLHSLFGSLYSNLISIAEAEFRQAQHYVNSHSEPDIRPYSFLYDLSVIASYDSPIVREVRHPEENRQEYRYLEESRLGYAVSRVLSFRLPGNQNNLGESHTSYVVFSALVAVYLAFLGESNEATRRLDQLAATEPAFNSEEQNISIVDRVINSVFRMLDMHEQTLVKQYFIEALSLMVCLPHHHRAPRNMLLASNLDVLRAVRNRLNLIYRENPGSLSLPFNLPFNQMENIITDEEKFKQQVLQPHEQKKEKAQNPDSPDEASDNSDEASGNLGEASDNPGEASDTPDEASGLLEVYHQSNRSLYTSIMYGIHFYNYHGTLYLSVTHSIRLTDVYQALELIINKPDDYTLVDVYFVLSQLAAQAGENQLSTVSSNIATLIQYHAFFRSINFNSLRNVQEGRENLLASLRELLDTQRPDSAGANGANGANGATNTRTLLSLFGNVYSNLIAIAEAEFRQAQQNVSSSSERVNMNYNYHEFLHEIAIFTSYYGERCRYLEESRLGYAMSRVLSFFNRLECQNSPEENHTSYVLFSSLVAVYLAFLGENEEANRRLNELAVIEPDFNSEGQNISIVSRVINSIFSMLDKYEVKFLKEDFISRLSQLICFPHDINPPRNMLLASNPGVLRAAREQLDSIYQEAPTESFFLHISETKGFIINAESFEQQVLQPLEEKIEREKKREEDDEKDTSKDTK</sequence>
<dbReference type="Proteomes" id="UP001209854">
    <property type="component" value="Unassembled WGS sequence"/>
</dbReference>
<protein>
    <submittedName>
        <fullName evidence="2">Uncharacterized protein</fullName>
    </submittedName>
</protein>
<accession>A0ABT3MT19</accession>
<proteinExistence type="predicted"/>
<comment type="caution">
    <text evidence="2">The sequence shown here is derived from an EMBL/GenBank/DDBJ whole genome shotgun (WGS) entry which is preliminary data.</text>
</comment>
<feature type="region of interest" description="Disordered" evidence="1">
    <location>
        <begin position="461"/>
        <end position="508"/>
    </location>
</feature>
<dbReference type="RefSeq" id="WP_262567466.1">
    <property type="nucleotide sequence ID" value="NZ_JAPFCC010000001.1"/>
</dbReference>
<feature type="region of interest" description="Disordered" evidence="1">
    <location>
        <begin position="1"/>
        <end position="71"/>
    </location>
</feature>
<dbReference type="EMBL" id="JAPFCC010000001">
    <property type="protein sequence ID" value="MCW7552512.1"/>
    <property type="molecule type" value="Genomic_DNA"/>
</dbReference>
<evidence type="ECO:0000256" key="1">
    <source>
        <dbReference type="SAM" id="MobiDB-lite"/>
    </source>
</evidence>
<evidence type="ECO:0000313" key="2">
    <source>
        <dbReference type="EMBL" id="MCW7552512.1"/>
    </source>
</evidence>
<evidence type="ECO:0000313" key="3">
    <source>
        <dbReference type="Proteomes" id="UP001209854"/>
    </source>
</evidence>
<organism evidence="2 3">
    <name type="scientific">Endozoicomonas gorgoniicola</name>
    <dbReference type="NCBI Taxonomy" id="1234144"/>
    <lineage>
        <taxon>Bacteria</taxon>
        <taxon>Pseudomonadati</taxon>
        <taxon>Pseudomonadota</taxon>
        <taxon>Gammaproteobacteria</taxon>
        <taxon>Oceanospirillales</taxon>
        <taxon>Endozoicomonadaceae</taxon>
        <taxon>Endozoicomonas</taxon>
    </lineage>
</organism>
<gene>
    <name evidence="2" type="ORF">NX722_07600</name>
</gene>
<feature type="region of interest" description="Disordered" evidence="1">
    <location>
        <begin position="888"/>
        <end position="911"/>
    </location>
</feature>
<feature type="compositionally biased region" description="Acidic residues" evidence="1">
    <location>
        <begin position="477"/>
        <end position="486"/>
    </location>
</feature>
<reference evidence="2 3" key="1">
    <citation type="submission" date="2022-10" db="EMBL/GenBank/DDBJ databases">
        <title>High-quality genome sequences of two octocoral-associated bacteria, Endozoicomonas euniceicola EF212 and Endozoicomonas gorgoniicola PS125.</title>
        <authorList>
            <person name="Chiou Y.-J."/>
            <person name="Chen Y.-H."/>
        </authorList>
    </citation>
    <scope>NUCLEOTIDE SEQUENCE [LARGE SCALE GENOMIC DNA]</scope>
    <source>
        <strain evidence="2 3">PS125</strain>
    </source>
</reference>
<name>A0ABT3MT19_9GAMM</name>
<keyword evidence="3" id="KW-1185">Reference proteome</keyword>